<dbReference type="KEGG" id="kfl:Kfla_2526"/>
<dbReference type="HOGENOM" id="CLU_077915_0_0_11"/>
<dbReference type="Gene3D" id="3.30.460.10">
    <property type="entry name" value="Beta Polymerase, domain 2"/>
    <property type="match status" value="1"/>
</dbReference>
<dbReference type="InterPro" id="IPR043519">
    <property type="entry name" value="NT_sf"/>
</dbReference>
<proteinExistence type="predicted"/>
<name>D2PWE8_KRIFD</name>
<dbReference type="eggNOG" id="COG1708">
    <property type="taxonomic scope" value="Bacteria"/>
</dbReference>
<evidence type="ECO:0000313" key="1">
    <source>
        <dbReference type="EMBL" id="ADB31600.1"/>
    </source>
</evidence>
<dbReference type="STRING" id="479435.Kfla_2526"/>
<accession>D2PWE8</accession>
<dbReference type="RefSeq" id="WP_012920156.1">
    <property type="nucleotide sequence ID" value="NC_013729.1"/>
</dbReference>
<reference evidence="1 2" key="2">
    <citation type="journal article" date="2010" name="Stand. Genomic Sci.">
        <title>Complete genome sequence of Kribbella flavida type strain (IFO 14399).</title>
        <authorList>
            <person name="Pukall R."/>
            <person name="Lapidus A."/>
            <person name="Glavina Del Rio T."/>
            <person name="Copeland A."/>
            <person name="Tice H."/>
            <person name="Cheng J.-F."/>
            <person name="Lucas S."/>
            <person name="Chen F."/>
            <person name="Nolan M."/>
            <person name="LaButti K."/>
            <person name="Pati A."/>
            <person name="Ivanova N."/>
            <person name="Mavrommatis K."/>
            <person name="Mikhailova N."/>
            <person name="Pitluck S."/>
            <person name="Bruce D."/>
            <person name="Goodwin L."/>
            <person name="Land M."/>
            <person name="Hauser L."/>
            <person name="Chang Y.-J."/>
            <person name="Jeffries C.D."/>
            <person name="Chen A."/>
            <person name="Palaniappan K."/>
            <person name="Chain P."/>
            <person name="Rohde M."/>
            <person name="Goeker M."/>
            <person name="Bristow J."/>
            <person name="Eisen J.A."/>
            <person name="Markowitz V."/>
            <person name="Hugenholtz P."/>
            <person name="Kyrpides N.C."/>
            <person name="Klenk H.-P."/>
            <person name="Brettin T."/>
        </authorList>
    </citation>
    <scope>NUCLEOTIDE SEQUENCE [LARGE SCALE GENOMIC DNA]</scope>
    <source>
        <strain evidence="2">DSM 17836 / JCM 10339 / NBRC 14399</strain>
    </source>
</reference>
<reference evidence="2" key="1">
    <citation type="submission" date="2009-09" db="EMBL/GenBank/DDBJ databases">
        <title>The complete genome of Kribbella flavida DSM 17836.</title>
        <authorList>
            <consortium name="US DOE Joint Genome Institute (JGI-PGF)"/>
            <person name="Lucas S."/>
            <person name="Copeland A."/>
            <person name="Lapidus A."/>
            <person name="Glavina del Rio T."/>
            <person name="Dalin E."/>
            <person name="Tice H."/>
            <person name="Bruce D."/>
            <person name="Goodwin L."/>
            <person name="Pitluck S."/>
            <person name="Kyrpides N."/>
            <person name="Mavromatis K."/>
            <person name="Ivanova N."/>
            <person name="Saunders E."/>
            <person name="Brettin T."/>
            <person name="Detter J.C."/>
            <person name="Han C."/>
            <person name="Larimer F."/>
            <person name="Land M."/>
            <person name="Hauser L."/>
            <person name="Markowitz V."/>
            <person name="Cheng J.-F."/>
            <person name="Hugenholtz P."/>
            <person name="Woyke T."/>
            <person name="Wu D."/>
            <person name="Pukall R."/>
            <person name="Klenk H.-P."/>
            <person name="Eisen J.A."/>
        </authorList>
    </citation>
    <scope>NUCLEOTIDE SEQUENCE [LARGE SCALE GENOMIC DNA]</scope>
    <source>
        <strain evidence="2">DSM 17836 / JCM 10339 / NBRC 14399</strain>
    </source>
</reference>
<protein>
    <submittedName>
        <fullName evidence="1">Putative nucleotidyltransferase</fullName>
    </submittedName>
</protein>
<dbReference type="AlphaFoldDB" id="D2PWE8"/>
<keyword evidence="1" id="KW-0808">Transferase</keyword>
<evidence type="ECO:0000313" key="2">
    <source>
        <dbReference type="Proteomes" id="UP000007967"/>
    </source>
</evidence>
<sequence length="234" mass="25640">MTRVPDPLEAARRLAAEFFPDATWVILSGSVLTSARTDGSDLDLVVLLPEGSPEVPRRESLYYAGWPVELFLHDTASLDHYLAKELPGRRPVMNRMIAQGTPVTGDPGSLRTDCQRILAAGPGSLTAAETDSLRYALTDLLDDLTHASPDERPVIATVLWLRTADATLGLHRHWIGTGKWMLRELRDHDPQYAAQWLAAQTDLDQLTALARQALALAGGPLFAGYRVQGERPPS</sequence>
<dbReference type="CDD" id="cd05403">
    <property type="entry name" value="NT_KNTase_like"/>
    <property type="match status" value="1"/>
</dbReference>
<dbReference type="Proteomes" id="UP000007967">
    <property type="component" value="Chromosome"/>
</dbReference>
<organism evidence="1 2">
    <name type="scientific">Kribbella flavida (strain DSM 17836 / JCM 10339 / NBRC 14399)</name>
    <dbReference type="NCBI Taxonomy" id="479435"/>
    <lineage>
        <taxon>Bacteria</taxon>
        <taxon>Bacillati</taxon>
        <taxon>Actinomycetota</taxon>
        <taxon>Actinomycetes</taxon>
        <taxon>Propionibacteriales</taxon>
        <taxon>Kribbellaceae</taxon>
        <taxon>Kribbella</taxon>
    </lineage>
</organism>
<dbReference type="GO" id="GO:0016740">
    <property type="term" value="F:transferase activity"/>
    <property type="evidence" value="ECO:0007669"/>
    <property type="project" value="UniProtKB-KW"/>
</dbReference>
<dbReference type="SUPFAM" id="SSF81301">
    <property type="entry name" value="Nucleotidyltransferase"/>
    <property type="match status" value="1"/>
</dbReference>
<keyword evidence="2" id="KW-1185">Reference proteome</keyword>
<dbReference type="OrthoDB" id="43980at2"/>
<dbReference type="EMBL" id="CP001736">
    <property type="protein sequence ID" value="ADB31600.1"/>
    <property type="molecule type" value="Genomic_DNA"/>
</dbReference>
<gene>
    <name evidence="1" type="ordered locus">Kfla_2526</name>
</gene>